<accession>A0A7D5NCH2</accession>
<dbReference type="InterPro" id="IPR025605">
    <property type="entry name" value="OST-HTH/LOTUS_dom"/>
</dbReference>
<evidence type="ECO:0000313" key="2">
    <source>
        <dbReference type="EMBL" id="QLH49788.1"/>
    </source>
</evidence>
<dbReference type="AlphaFoldDB" id="A0A7D5NCH2"/>
<dbReference type="InterPro" id="IPR041966">
    <property type="entry name" value="LOTUS-like"/>
</dbReference>
<proteinExistence type="predicted"/>
<evidence type="ECO:0000313" key="3">
    <source>
        <dbReference type="Proteomes" id="UP000509684"/>
    </source>
</evidence>
<dbReference type="Pfam" id="PF01936">
    <property type="entry name" value="NYN"/>
    <property type="match status" value="1"/>
</dbReference>
<dbReference type="PANTHER" id="PTHR35811:SF1">
    <property type="entry name" value="HTH OST-TYPE DOMAIN-CONTAINING PROTEIN"/>
    <property type="match status" value="1"/>
</dbReference>
<dbReference type="Gene3D" id="3.40.50.1010">
    <property type="entry name" value="5'-nuclease"/>
    <property type="match status" value="1"/>
</dbReference>
<reference evidence="2 3" key="1">
    <citation type="journal article" date="2019" name="Microbiome">
        <title>Annotated bacterial chromosomes from frame-shift-corrected long-read metagenomic data.</title>
        <authorList>
            <person name="Arumugam K."/>
            <person name="Bagci C."/>
            <person name="Bessarab I."/>
            <person name="Beier S."/>
            <person name="Buchfink B."/>
            <person name="Gorska A."/>
            <person name="Qiu G."/>
            <person name="Huson D.H."/>
            <person name="Williams R.B.H."/>
        </authorList>
    </citation>
    <scope>NUCLEOTIDE SEQUENCE [LARGE SCALE GENOMIC DNA]</scope>
    <source>
        <strain evidence="2">SSA1</strain>
    </source>
</reference>
<dbReference type="PROSITE" id="PS51644">
    <property type="entry name" value="HTH_OST"/>
    <property type="match status" value="1"/>
</dbReference>
<name>A0A7D5NCH2_9PROT</name>
<dbReference type="EMBL" id="CP058708">
    <property type="protein sequence ID" value="QLH49788.1"/>
    <property type="molecule type" value="Genomic_DNA"/>
</dbReference>
<dbReference type="Gene3D" id="3.30.420.610">
    <property type="entry name" value="LOTUS domain-like"/>
    <property type="match status" value="1"/>
</dbReference>
<dbReference type="GO" id="GO:0004540">
    <property type="term" value="F:RNA nuclease activity"/>
    <property type="evidence" value="ECO:0007669"/>
    <property type="project" value="InterPro"/>
</dbReference>
<dbReference type="Proteomes" id="UP000509684">
    <property type="component" value="Chromosome"/>
</dbReference>
<dbReference type="Pfam" id="PF12872">
    <property type="entry name" value="OST-HTH"/>
    <property type="match status" value="1"/>
</dbReference>
<dbReference type="KEGG" id="acog:HWD57_08345"/>
<dbReference type="CDD" id="cd11297">
    <property type="entry name" value="PIN_LabA-like_N_1"/>
    <property type="match status" value="1"/>
</dbReference>
<dbReference type="PANTHER" id="PTHR35811">
    <property type="entry name" value="SLR1870 PROTEIN"/>
    <property type="match status" value="1"/>
</dbReference>
<evidence type="ECO:0000259" key="1">
    <source>
        <dbReference type="PROSITE" id="PS51644"/>
    </source>
</evidence>
<feature type="domain" description="HTH OST-type" evidence="1">
    <location>
        <begin position="189"/>
        <end position="266"/>
    </location>
</feature>
<dbReference type="InterPro" id="IPR021139">
    <property type="entry name" value="NYN"/>
</dbReference>
<gene>
    <name evidence="2" type="ORF">HWD57_08345</name>
</gene>
<protein>
    <submittedName>
        <fullName evidence="2">NYN domain-containing protein</fullName>
    </submittedName>
</protein>
<dbReference type="CDD" id="cd10146">
    <property type="entry name" value="LabA_like_C"/>
    <property type="match status" value="1"/>
</dbReference>
<sequence>MLVDADNVTREALAPIIEDLTRDTRIAVRRVYGDFTTQHLASWRDAIANHGFHPIQQYRNSVGKNSSDSALIIDAMDLLHSGRFDGFCVVSSDGDFTRLATRIRENGLSIYGYGRNDTAKAFVNACERFTYIERLLDSSGRTTLPLDVEAAPNAVEAVPTAVAGQVAKPAIHIEMPGIPAAAFVASPLALERLKSQLLRSYTNVADEDGWALISRVAQYLRANQSDFDPRHYGAGTFSRLLQAVAIFEVVQRKQGNGHAHFCRPRKTLAQPIKPDQVNRTVPTEYVEALKDAVTQSQGPDGWSSPAAIGYHLHAMGRKLEESGCATLHEALGVAGIFEMRETNGTRKEFRLTTANRR</sequence>
<organism evidence="2 3">
    <name type="scientific">Candidatus Accumulibacter cognatus</name>
    <dbReference type="NCBI Taxonomy" id="2954383"/>
    <lineage>
        <taxon>Bacteria</taxon>
        <taxon>Pseudomonadati</taxon>
        <taxon>Pseudomonadota</taxon>
        <taxon>Betaproteobacteria</taxon>
        <taxon>Candidatus Accumulibacter</taxon>
    </lineage>
</organism>